<sequence>MQKTNRHTLTVNIGVYQNPKVRYNRREDKVSVTSGKAEFVCSYLEFYALLMWARLCYHEEEQMAFVAGNTRYELDPPYGTTHRDRIKGLLDAAKGFLPMPTDEPATYTWDDEIIYGSDLEHLYLRKSVDSWRPVFALRVTLPKTLKRDDGLALYHQAKETINEGRALPAGTEDISIIYPKEDAKSPTYRGINNRKIFEEFSGVPVPNAPV</sequence>
<dbReference type="KEGG" id="vg:29069194"/>
<gene>
    <name evidence="1" type="ORF">HUXLEY_72</name>
</gene>
<accession>A0A1B2ID62</accession>
<organism evidence="1 2">
    <name type="scientific">Erwinia phage vB_EamM_Huxley</name>
    <dbReference type="NCBI Taxonomy" id="1883373"/>
    <lineage>
        <taxon>Viruses</taxon>
        <taxon>Duplodnaviria</taxon>
        <taxon>Heunggongvirae</taxon>
        <taxon>Uroviricota</taxon>
        <taxon>Caudoviricetes</taxon>
        <taxon>Chimalliviridae</taxon>
        <taxon>Machinavirus</taxon>
        <taxon>Machinavirus machina</taxon>
    </lineage>
</organism>
<proteinExistence type="predicted"/>
<protein>
    <submittedName>
        <fullName evidence="1">Uncharacterized protein</fullName>
    </submittedName>
</protein>
<name>A0A1B2ID62_9CAUD</name>
<reference evidence="2" key="1">
    <citation type="submission" date="2016-06" db="EMBL/GenBank/DDBJ databases">
        <authorList>
            <person name="Berg J.A."/>
            <person name="Grossarth S.E."/>
            <person name="Jarvis T.M."/>
            <person name="Merrill B.D."/>
            <person name="Breakwell D.P."/>
            <person name="Hope S."/>
            <person name="Grose J.H."/>
        </authorList>
    </citation>
    <scope>NUCLEOTIDE SEQUENCE [LARGE SCALE GENOMIC DNA]</scope>
</reference>
<evidence type="ECO:0000313" key="2">
    <source>
        <dbReference type="Proteomes" id="UP000203302"/>
    </source>
</evidence>
<dbReference type="Proteomes" id="UP000203302">
    <property type="component" value="Segment"/>
</dbReference>
<dbReference type="GeneID" id="29069194"/>
<dbReference type="EMBL" id="KX397368">
    <property type="protein sequence ID" value="ANZ49154.1"/>
    <property type="molecule type" value="Genomic_DNA"/>
</dbReference>
<evidence type="ECO:0000313" key="1">
    <source>
        <dbReference type="EMBL" id="ANZ49154.1"/>
    </source>
</evidence>
<dbReference type="RefSeq" id="YP_009293040.1">
    <property type="nucleotide sequence ID" value="NC_031127.1"/>
</dbReference>